<keyword evidence="5 6" id="KW-0472">Membrane</keyword>
<feature type="transmembrane region" description="Helical" evidence="6">
    <location>
        <begin position="326"/>
        <end position="345"/>
    </location>
</feature>
<evidence type="ECO:0000256" key="4">
    <source>
        <dbReference type="ARBA" id="ARBA00022989"/>
    </source>
</evidence>
<feature type="transmembrane region" description="Helical" evidence="6">
    <location>
        <begin position="21"/>
        <end position="43"/>
    </location>
</feature>
<keyword evidence="3 6" id="KW-0812">Transmembrane</keyword>
<evidence type="ECO:0000313" key="7">
    <source>
        <dbReference type="EMBL" id="BAB48077.1"/>
    </source>
</evidence>
<dbReference type="Proteomes" id="UP000000552">
    <property type="component" value="Chromosome"/>
</dbReference>
<evidence type="ECO:0000313" key="8">
    <source>
        <dbReference type="Proteomes" id="UP000000552"/>
    </source>
</evidence>
<dbReference type="EMBL" id="BA000012">
    <property type="protein sequence ID" value="BAB48077.1"/>
    <property type="molecule type" value="Genomic_DNA"/>
</dbReference>
<protein>
    <submittedName>
        <fullName evidence="7">Permease protein of sugar ABC transporter</fullName>
    </submittedName>
</protein>
<dbReference type="KEGG" id="mlo:mll0503"/>
<comment type="subcellular location">
    <subcellularLocation>
        <location evidence="1">Cell membrane</location>
        <topology evidence="1">Multi-pass membrane protein</topology>
    </subcellularLocation>
</comment>
<accession>Q98MN6</accession>
<dbReference type="CDD" id="cd06580">
    <property type="entry name" value="TM_PBP1_transp_TpRbsC_like"/>
    <property type="match status" value="1"/>
</dbReference>
<feature type="transmembrane region" description="Helical" evidence="6">
    <location>
        <begin position="199"/>
        <end position="217"/>
    </location>
</feature>
<feature type="transmembrane region" description="Helical" evidence="6">
    <location>
        <begin position="147"/>
        <end position="165"/>
    </location>
</feature>
<dbReference type="InterPro" id="IPR001851">
    <property type="entry name" value="ABC_transp_permease"/>
</dbReference>
<sequence>MRLELVKRPQRSALFSALSPFIAFALTIIAGAVLFALLGVNPLTAFRIYFIEPISQVWQLHELAIKAAPLILIAVGLSVCYKANIWNIGAEGQFIFGAIFGSAIPVLFPQFEGPLVLPLMLLLGMVGGAAYAAIPAFLKTRFNTNEILTSLMLVYVAQLFLDWLVRGPWRDPQGHGFPQTIQFGDSAVLPELMPDAGRANWGFVFALVAAVLIWILMGRMLKGFEVRVLGSSPRAGRFAGFGLSRMVFFAFLLSGALAGLAGISEVSGAIGQLQPVISPGYGFTAIIVAFLGRLNPLGIIAAGLVLALTYLGGEAVQSALGISDKVARVFQGMLLFFVLGCDTLIHYRIRLIGMALTKQEGTAKLDAAPKLKEAR</sequence>
<feature type="transmembrane region" description="Helical" evidence="6">
    <location>
        <begin position="238"/>
        <end position="261"/>
    </location>
</feature>
<name>Q98MN6_RHILO</name>
<evidence type="ECO:0000256" key="5">
    <source>
        <dbReference type="ARBA" id="ARBA00023136"/>
    </source>
</evidence>
<dbReference type="AlphaFoldDB" id="Q98MN6"/>
<evidence type="ECO:0000256" key="3">
    <source>
        <dbReference type="ARBA" id="ARBA00022692"/>
    </source>
</evidence>
<feature type="transmembrane region" description="Helical" evidence="6">
    <location>
        <begin position="93"/>
        <end position="111"/>
    </location>
</feature>
<organism evidence="7 8">
    <name type="scientific">Mesorhizobium japonicum (strain LMG 29417 / CECT 9101 / MAFF 303099)</name>
    <name type="common">Mesorhizobium loti (strain MAFF 303099)</name>
    <dbReference type="NCBI Taxonomy" id="266835"/>
    <lineage>
        <taxon>Bacteria</taxon>
        <taxon>Pseudomonadati</taxon>
        <taxon>Pseudomonadota</taxon>
        <taxon>Alphaproteobacteria</taxon>
        <taxon>Hyphomicrobiales</taxon>
        <taxon>Phyllobacteriaceae</taxon>
        <taxon>Mesorhizobium</taxon>
    </lineage>
</organism>
<evidence type="ECO:0000256" key="6">
    <source>
        <dbReference type="SAM" id="Phobius"/>
    </source>
</evidence>
<dbReference type="Pfam" id="PF02653">
    <property type="entry name" value="BPD_transp_2"/>
    <property type="match status" value="1"/>
</dbReference>
<reference evidence="7 8" key="1">
    <citation type="journal article" date="2000" name="DNA Res.">
        <title>Complete genome structure of the nitrogen-fixing symbiotic bacterium Mesorhizobium loti.</title>
        <authorList>
            <person name="Kaneko T."/>
            <person name="Nakamura Y."/>
            <person name="Sato S."/>
            <person name="Asamizu E."/>
            <person name="Kato T."/>
            <person name="Sasamoto S."/>
            <person name="Watanabe A."/>
            <person name="Idesawa K."/>
            <person name="Ishikawa A."/>
            <person name="Kawashima K."/>
            <person name="Kimura T."/>
            <person name="Kishida Y."/>
            <person name="Kiyokawa C."/>
            <person name="Kohara M."/>
            <person name="Matsumoto M."/>
            <person name="Matsuno A."/>
            <person name="Mochizuki Y."/>
            <person name="Nakayama S."/>
            <person name="Nakazaki N."/>
            <person name="Shimpo S."/>
            <person name="Sugimoto M."/>
            <person name="Takeuchi C."/>
            <person name="Yamada M."/>
            <person name="Tabata S."/>
        </authorList>
    </citation>
    <scope>NUCLEOTIDE SEQUENCE [LARGE SCALE GENOMIC DNA]</scope>
    <source>
        <strain evidence="8">LMG 29417 / CECT 9101 / MAFF 303099</strain>
    </source>
</reference>
<keyword evidence="4 6" id="KW-1133">Transmembrane helix</keyword>
<dbReference type="HOGENOM" id="CLU_040769_0_0_5"/>
<gene>
    <name evidence="7" type="ordered locus">mll0503</name>
</gene>
<keyword evidence="2" id="KW-1003">Cell membrane</keyword>
<feature type="transmembrane region" description="Helical" evidence="6">
    <location>
        <begin position="273"/>
        <end position="292"/>
    </location>
</feature>
<dbReference type="GO" id="GO:0022857">
    <property type="term" value="F:transmembrane transporter activity"/>
    <property type="evidence" value="ECO:0007669"/>
    <property type="project" value="InterPro"/>
</dbReference>
<dbReference type="GO" id="GO:0005886">
    <property type="term" value="C:plasma membrane"/>
    <property type="evidence" value="ECO:0007669"/>
    <property type="project" value="UniProtKB-SubCell"/>
</dbReference>
<feature type="transmembrane region" description="Helical" evidence="6">
    <location>
        <begin position="63"/>
        <end position="81"/>
    </location>
</feature>
<evidence type="ECO:0000256" key="1">
    <source>
        <dbReference type="ARBA" id="ARBA00004651"/>
    </source>
</evidence>
<feature type="transmembrane region" description="Helical" evidence="6">
    <location>
        <begin position="299"/>
        <end position="320"/>
    </location>
</feature>
<dbReference type="PANTHER" id="PTHR47089">
    <property type="entry name" value="ABC TRANSPORTER, PERMEASE PROTEIN"/>
    <property type="match status" value="1"/>
</dbReference>
<proteinExistence type="predicted"/>
<evidence type="ECO:0000256" key="2">
    <source>
        <dbReference type="ARBA" id="ARBA00022475"/>
    </source>
</evidence>
<dbReference type="PANTHER" id="PTHR47089:SF1">
    <property type="entry name" value="GUANOSINE ABC TRANSPORTER PERMEASE PROTEIN NUPP"/>
    <property type="match status" value="1"/>
</dbReference>
<feature type="transmembrane region" description="Helical" evidence="6">
    <location>
        <begin position="117"/>
        <end position="138"/>
    </location>
</feature>
<dbReference type="eggNOG" id="COG4603">
    <property type="taxonomic scope" value="Bacteria"/>
</dbReference>